<sequence length="490" mass="53787">MKTAIVIGAGLGGLSSAIRLASSGYKVTVLEQQHKVGGKLQRIESQGYHFDRGPSTITMPQAFARVFASSGRRMEDYLDLYRLDPYTRNFFADGSVVDMTSNMGLLKDQIALYSPDDAANLDAFMKDSKAMFQQADTHFLNKLMLDTKSKLSPALISAFLKIRPLTTLQQQLHRYFSHANTLAMFGRYATYVGASPYKAPAIFAMMAHLEGYAGVYGVKGGTYAIPAAFEKVAQELGVDIRTGVAVHTLLFSGDRVTGVECDDGSIYADVIVVNGDVLTACKNLIPESKRPGMRDSRIQAYEPSLSGFVALIGVRQKYRKLLHHNVFFPEQYAAEFHDIFVKRRPPSDPTVYICHSGYSEPSMAPEGGSNLFVLINAPYTSSAWSWDQGRDAYKAQLMSRLHTLGIYGAEEAEVQQIYTPEDLQKDTGAYRGAIYGISSNSARQTFARPSNRLKGLNNLWFVGGTTNPGGGTPIVTLSGQLVADEIIRRG</sequence>
<dbReference type="InterPro" id="IPR002937">
    <property type="entry name" value="Amino_oxidase"/>
</dbReference>
<evidence type="ECO:0000256" key="3">
    <source>
        <dbReference type="ARBA" id="ARBA00023002"/>
    </source>
</evidence>
<dbReference type="InterPro" id="IPR014105">
    <property type="entry name" value="Carotenoid/retinoid_OxRdtase"/>
</dbReference>
<keyword evidence="3 10" id="KW-0560">Oxidoreductase</keyword>
<evidence type="ECO:0000256" key="10">
    <source>
        <dbReference type="RuleBase" id="RU362075"/>
    </source>
</evidence>
<name>A0A848M7S0_PAELE</name>
<accession>A0A848M7S0</accession>
<evidence type="ECO:0000256" key="2">
    <source>
        <dbReference type="ARBA" id="ARBA00022746"/>
    </source>
</evidence>
<dbReference type="Proteomes" id="UP000565468">
    <property type="component" value="Unassembled WGS sequence"/>
</dbReference>
<comment type="catalytic activity">
    <reaction evidence="9">
        <text>all-trans-4,4'-diaponeurosporene + 2 AH2 + 2 O2 = 4,4'-diaponeurosporenal + 2 A + 3 H2O</text>
        <dbReference type="Rhea" id="RHEA:56104"/>
        <dbReference type="ChEBI" id="CHEBI:13193"/>
        <dbReference type="ChEBI" id="CHEBI:15377"/>
        <dbReference type="ChEBI" id="CHEBI:15379"/>
        <dbReference type="ChEBI" id="CHEBI:17499"/>
        <dbReference type="ChEBI" id="CHEBI:62743"/>
        <dbReference type="ChEBI" id="CHEBI:79065"/>
    </reaction>
</comment>
<dbReference type="SUPFAM" id="SSF51905">
    <property type="entry name" value="FAD/NAD(P)-binding domain"/>
    <property type="match status" value="1"/>
</dbReference>
<evidence type="ECO:0000256" key="1">
    <source>
        <dbReference type="ARBA" id="ARBA00001974"/>
    </source>
</evidence>
<dbReference type="PANTHER" id="PTHR43734:SF7">
    <property type="entry name" value="4,4'-DIAPONEUROSPORENE OXYGENASE"/>
    <property type="match status" value="1"/>
</dbReference>
<evidence type="ECO:0000256" key="4">
    <source>
        <dbReference type="ARBA" id="ARBA00037901"/>
    </source>
</evidence>
<dbReference type="PANTHER" id="PTHR43734">
    <property type="entry name" value="PHYTOENE DESATURASE"/>
    <property type="match status" value="1"/>
</dbReference>
<organism evidence="12 13">
    <name type="scientific">Paenibacillus lemnae</name>
    <dbReference type="NCBI Taxonomy" id="1330551"/>
    <lineage>
        <taxon>Bacteria</taxon>
        <taxon>Bacillati</taxon>
        <taxon>Bacillota</taxon>
        <taxon>Bacilli</taxon>
        <taxon>Bacillales</taxon>
        <taxon>Paenibacillaceae</taxon>
        <taxon>Paenibacillus</taxon>
    </lineage>
</organism>
<evidence type="ECO:0000313" key="12">
    <source>
        <dbReference type="EMBL" id="NMO97057.1"/>
    </source>
</evidence>
<comment type="caution">
    <text evidence="12">The sequence shown here is derived from an EMBL/GenBank/DDBJ whole genome shotgun (WGS) entry which is preliminary data.</text>
</comment>
<evidence type="ECO:0000259" key="11">
    <source>
        <dbReference type="Pfam" id="PF01593"/>
    </source>
</evidence>
<proteinExistence type="inferred from homology"/>
<dbReference type="AlphaFoldDB" id="A0A848M7S0"/>
<feature type="domain" description="Amine oxidase" evidence="11">
    <location>
        <begin position="11"/>
        <end position="487"/>
    </location>
</feature>
<protein>
    <recommendedName>
        <fullName evidence="6">4,4'-diaponeurosporene oxygenase</fullName>
    </recommendedName>
    <alternativeName>
        <fullName evidence="7">4,4'-diaponeurosporene oxidase</fullName>
    </alternativeName>
    <alternativeName>
        <fullName evidence="8">Carotenoid oxidase</fullName>
    </alternativeName>
</protein>
<gene>
    <name evidence="12" type="primary">crtI</name>
    <name evidence="12" type="ORF">HII30_14930</name>
</gene>
<keyword evidence="2 10" id="KW-0125">Carotenoid biosynthesis</keyword>
<evidence type="ECO:0000256" key="9">
    <source>
        <dbReference type="ARBA" id="ARBA00048532"/>
    </source>
</evidence>
<dbReference type="GO" id="GO:0016117">
    <property type="term" value="P:carotenoid biosynthetic process"/>
    <property type="evidence" value="ECO:0007669"/>
    <property type="project" value="UniProtKB-KW"/>
</dbReference>
<comment type="cofactor">
    <cofactor evidence="1">
        <name>FAD</name>
        <dbReference type="ChEBI" id="CHEBI:57692"/>
    </cofactor>
</comment>
<keyword evidence="13" id="KW-1185">Reference proteome</keyword>
<dbReference type="GO" id="GO:0016491">
    <property type="term" value="F:oxidoreductase activity"/>
    <property type="evidence" value="ECO:0007669"/>
    <property type="project" value="UniProtKB-KW"/>
</dbReference>
<dbReference type="Gene3D" id="3.50.50.60">
    <property type="entry name" value="FAD/NAD(P)-binding domain"/>
    <property type="match status" value="2"/>
</dbReference>
<evidence type="ECO:0000256" key="6">
    <source>
        <dbReference type="ARBA" id="ARBA00039159"/>
    </source>
</evidence>
<evidence type="ECO:0000256" key="8">
    <source>
        <dbReference type="ARBA" id="ARBA00042619"/>
    </source>
</evidence>
<evidence type="ECO:0000256" key="5">
    <source>
        <dbReference type="ARBA" id="ARBA00038194"/>
    </source>
</evidence>
<dbReference type="InterPro" id="IPR036188">
    <property type="entry name" value="FAD/NAD-bd_sf"/>
</dbReference>
<dbReference type="Pfam" id="PF01593">
    <property type="entry name" value="Amino_oxidase"/>
    <property type="match status" value="1"/>
</dbReference>
<reference evidence="12 13" key="1">
    <citation type="submission" date="2020-04" db="EMBL/GenBank/DDBJ databases">
        <title>Paenibacillus algicola sp. nov., a novel marine bacterium producing alginate lyase.</title>
        <authorList>
            <person name="Huang H."/>
        </authorList>
    </citation>
    <scope>NUCLEOTIDE SEQUENCE [LARGE SCALE GENOMIC DNA]</scope>
    <source>
        <strain evidence="12 13">L7-75</strain>
    </source>
</reference>
<evidence type="ECO:0000256" key="7">
    <source>
        <dbReference type="ARBA" id="ARBA00041900"/>
    </source>
</evidence>
<dbReference type="NCBIfam" id="TIGR02734">
    <property type="entry name" value="crtI_fam"/>
    <property type="match status" value="1"/>
</dbReference>
<comment type="similarity">
    <text evidence="5">Belongs to the carotenoid/retinoid oxidoreductase family. CrtP subfamily.</text>
</comment>
<comment type="pathway">
    <text evidence="4">Carotenoid biosynthesis; staphyloxanthin biosynthesis; staphyloxanthin from farnesyl diphosphate: step 3/5.</text>
</comment>
<evidence type="ECO:0000313" key="13">
    <source>
        <dbReference type="Proteomes" id="UP000565468"/>
    </source>
</evidence>
<dbReference type="EMBL" id="JABBPN010000014">
    <property type="protein sequence ID" value="NMO97057.1"/>
    <property type="molecule type" value="Genomic_DNA"/>
</dbReference>